<dbReference type="STRING" id="1909395.BKM31_11735"/>
<gene>
    <name evidence="2" type="ORF">BKM31_11735</name>
</gene>
<accession>A0A1U9ZVU4</accession>
<organism evidence="2 3">
    <name type="scientific">[Actinomadura] parvosata subsp. kistnae</name>
    <dbReference type="NCBI Taxonomy" id="1909395"/>
    <lineage>
        <taxon>Bacteria</taxon>
        <taxon>Bacillati</taxon>
        <taxon>Actinomycetota</taxon>
        <taxon>Actinomycetes</taxon>
        <taxon>Streptosporangiales</taxon>
        <taxon>Streptosporangiaceae</taxon>
        <taxon>Nonomuraea</taxon>
    </lineage>
</organism>
<dbReference type="KEGG" id="noa:BKM31_11735"/>
<feature type="region of interest" description="Disordered" evidence="1">
    <location>
        <begin position="67"/>
        <end position="89"/>
    </location>
</feature>
<reference evidence="3" key="1">
    <citation type="journal article" date="2017" name="Med. Chem. Commun.">
        <title>Nonomuraea sp. ATCC 55076 harbours the largest actinomycete chromosome to date and the kistamicin biosynthetic gene cluster.</title>
        <authorList>
            <person name="Nazari B."/>
            <person name="Forneris C.C."/>
            <person name="Gibson M.I."/>
            <person name="Moon K."/>
            <person name="Schramma K.R."/>
            <person name="Seyedsayamdost M.R."/>
        </authorList>
    </citation>
    <scope>NUCLEOTIDE SEQUENCE [LARGE SCALE GENOMIC DNA]</scope>
    <source>
        <strain evidence="3">ATCC 55076</strain>
    </source>
</reference>
<keyword evidence="3" id="KW-1185">Reference proteome</keyword>
<name>A0A1U9ZVU4_9ACTN</name>
<sequence>MGRDEGLMHVSRDTMTRRDAMFSIGVNTWVWVSPLTDDCHLALDTYHLNIEEKDPAQAARAAAGASIGRPLAASQDAPATDGRTYLRTL</sequence>
<protein>
    <submittedName>
        <fullName evidence="2">Uncharacterized protein</fullName>
    </submittedName>
</protein>
<evidence type="ECO:0000313" key="2">
    <source>
        <dbReference type="EMBL" id="AQZ62052.1"/>
    </source>
</evidence>
<dbReference type="AlphaFoldDB" id="A0A1U9ZVU4"/>
<dbReference type="EMBL" id="CP017717">
    <property type="protein sequence ID" value="AQZ62052.1"/>
    <property type="molecule type" value="Genomic_DNA"/>
</dbReference>
<evidence type="ECO:0000256" key="1">
    <source>
        <dbReference type="SAM" id="MobiDB-lite"/>
    </source>
</evidence>
<proteinExistence type="predicted"/>
<dbReference type="Proteomes" id="UP000190797">
    <property type="component" value="Chromosome"/>
</dbReference>
<evidence type="ECO:0000313" key="3">
    <source>
        <dbReference type="Proteomes" id="UP000190797"/>
    </source>
</evidence>